<dbReference type="SUPFAM" id="SSF51182">
    <property type="entry name" value="RmlC-like cupins"/>
    <property type="match status" value="1"/>
</dbReference>
<dbReference type="OrthoDB" id="9090296at2"/>
<evidence type="ECO:0000313" key="4">
    <source>
        <dbReference type="Proteomes" id="UP000216063"/>
    </source>
</evidence>
<dbReference type="AlphaFoldDB" id="A0A255DQT9"/>
<dbReference type="InterPro" id="IPR053146">
    <property type="entry name" value="QDO-like"/>
</dbReference>
<keyword evidence="4" id="KW-1185">Reference proteome</keyword>
<accession>A0A255DQT9</accession>
<feature type="region of interest" description="Disordered" evidence="1">
    <location>
        <begin position="116"/>
        <end position="155"/>
    </location>
</feature>
<dbReference type="Proteomes" id="UP000216063">
    <property type="component" value="Unassembled WGS sequence"/>
</dbReference>
<evidence type="ECO:0000259" key="2">
    <source>
        <dbReference type="Pfam" id="PF07883"/>
    </source>
</evidence>
<sequence length="155" mass="16750">MTDILNAGDGDIIELPGAHLLMKVAATDTNGRYALLECRNDPGWESELNRHARDSKTIYVLAGTYTVYLDGRWGTAYPGDTLLIQAGSVHGFRAGPDGGVALVIYPGNAANWFTSPAQSPRHQSFNNPYPNPYPLPDVESLGPLPQRTTCTPHDG</sequence>
<dbReference type="RefSeq" id="WP_094476831.1">
    <property type="nucleotide sequence ID" value="NZ_JACKSC010000175.1"/>
</dbReference>
<dbReference type="EMBL" id="NOZR01000003">
    <property type="protein sequence ID" value="OYN81604.1"/>
    <property type="molecule type" value="Genomic_DNA"/>
</dbReference>
<dbReference type="Pfam" id="PF07883">
    <property type="entry name" value="Cupin_2"/>
    <property type="match status" value="1"/>
</dbReference>
<comment type="caution">
    <text evidence="3">The sequence shown here is derived from an EMBL/GenBank/DDBJ whole genome shotgun (WGS) entry which is preliminary data.</text>
</comment>
<feature type="compositionally biased region" description="Polar residues" evidence="1">
    <location>
        <begin position="146"/>
        <end position="155"/>
    </location>
</feature>
<protein>
    <recommendedName>
        <fullName evidence="2">Cupin type-2 domain-containing protein</fullName>
    </recommendedName>
</protein>
<feature type="compositionally biased region" description="Polar residues" evidence="1">
    <location>
        <begin position="116"/>
        <end position="125"/>
    </location>
</feature>
<proteinExistence type="predicted"/>
<name>A0A255DQT9_9MYCO</name>
<dbReference type="Gene3D" id="2.60.120.10">
    <property type="entry name" value="Jelly Rolls"/>
    <property type="match status" value="1"/>
</dbReference>
<evidence type="ECO:0000256" key="1">
    <source>
        <dbReference type="SAM" id="MobiDB-lite"/>
    </source>
</evidence>
<dbReference type="InterPro" id="IPR013096">
    <property type="entry name" value="Cupin_2"/>
</dbReference>
<gene>
    <name evidence="3" type="ORF">CG716_04325</name>
</gene>
<dbReference type="InterPro" id="IPR011051">
    <property type="entry name" value="RmlC_Cupin_sf"/>
</dbReference>
<feature type="domain" description="Cupin type-2" evidence="2">
    <location>
        <begin position="41"/>
        <end position="95"/>
    </location>
</feature>
<reference evidence="3 4" key="1">
    <citation type="submission" date="2017-07" db="EMBL/GenBank/DDBJ databases">
        <title>The new phylogeny of genus Mycobacterium.</title>
        <authorList>
            <person name="Tortoli E."/>
            <person name="Trovato A."/>
            <person name="Cirillo D.M."/>
        </authorList>
    </citation>
    <scope>NUCLEOTIDE SEQUENCE [LARGE SCALE GENOMIC DNA]</scope>
    <source>
        <strain evidence="3 4">ATCC 33027</strain>
    </source>
</reference>
<dbReference type="InterPro" id="IPR014710">
    <property type="entry name" value="RmlC-like_jellyroll"/>
</dbReference>
<dbReference type="PANTHER" id="PTHR36440:SF1">
    <property type="entry name" value="PUTATIVE (AFU_ORTHOLOGUE AFUA_8G07350)-RELATED"/>
    <property type="match status" value="1"/>
</dbReference>
<organism evidence="3 4">
    <name type="scientific">Mycolicibacterium sphagni</name>
    <dbReference type="NCBI Taxonomy" id="1786"/>
    <lineage>
        <taxon>Bacteria</taxon>
        <taxon>Bacillati</taxon>
        <taxon>Actinomycetota</taxon>
        <taxon>Actinomycetes</taxon>
        <taxon>Mycobacteriales</taxon>
        <taxon>Mycobacteriaceae</taxon>
        <taxon>Mycolicibacterium</taxon>
    </lineage>
</organism>
<dbReference type="PANTHER" id="PTHR36440">
    <property type="entry name" value="PUTATIVE (AFU_ORTHOLOGUE AFUA_8G07350)-RELATED"/>
    <property type="match status" value="1"/>
</dbReference>
<evidence type="ECO:0000313" key="3">
    <source>
        <dbReference type="EMBL" id="OYN81604.1"/>
    </source>
</evidence>